<evidence type="ECO:0000259" key="16">
    <source>
        <dbReference type="PROSITE" id="PS51762"/>
    </source>
</evidence>
<dbReference type="OrthoDB" id="4781at2759"/>
<evidence type="ECO:0000256" key="14">
    <source>
        <dbReference type="SAM" id="Phobius"/>
    </source>
</evidence>
<evidence type="ECO:0000256" key="10">
    <source>
        <dbReference type="ARBA" id="ARBA00023295"/>
    </source>
</evidence>
<keyword evidence="14" id="KW-0812">Transmembrane</keyword>
<accession>A0A177AL02</accession>
<keyword evidence="6 15" id="KW-0732">Signal</keyword>
<keyword evidence="10" id="KW-0326">Glycosidase</keyword>
<evidence type="ECO:0000256" key="3">
    <source>
        <dbReference type="ARBA" id="ARBA00012729"/>
    </source>
</evidence>
<feature type="region of interest" description="Disordered" evidence="13">
    <location>
        <begin position="435"/>
        <end position="523"/>
    </location>
</feature>
<evidence type="ECO:0000256" key="13">
    <source>
        <dbReference type="SAM" id="MobiDB-lite"/>
    </source>
</evidence>
<evidence type="ECO:0000256" key="7">
    <source>
        <dbReference type="ARBA" id="ARBA00022801"/>
    </source>
</evidence>
<comment type="catalytic activity">
    <reaction evidence="1">
        <text>Random endo-hydrolysis of N-acetyl-beta-D-glucosaminide (1-&gt;4)-beta-linkages in chitin and chitodextrins.</text>
        <dbReference type="EC" id="3.2.1.14"/>
    </reaction>
</comment>
<reference evidence="17" key="1">
    <citation type="submission" date="2016-03" db="EMBL/GenBank/DDBJ databases">
        <title>Updated assembly of Pseudogymnoascus destructans, the fungus causing white-nose syndrome of bats.</title>
        <authorList>
            <person name="Palmer J.M."/>
            <person name="Drees K.P."/>
            <person name="Foster J.T."/>
            <person name="Lindner D.L."/>
        </authorList>
    </citation>
    <scope>NUCLEOTIDE SEQUENCE [LARGE SCALE GENOMIC DNA]</scope>
    <source>
        <strain evidence="17">20631-21</strain>
    </source>
</reference>
<comment type="similarity">
    <text evidence="12">Belongs to the glycosyl hydrolase 16 family. CRH1 subfamily.</text>
</comment>
<dbReference type="GO" id="GO:0005975">
    <property type="term" value="P:carbohydrate metabolic process"/>
    <property type="evidence" value="ECO:0007669"/>
    <property type="project" value="InterPro"/>
</dbReference>
<keyword evidence="5" id="KW-0808">Transferase</keyword>
<dbReference type="eggNOG" id="ENOG502QVQI">
    <property type="taxonomic scope" value="Eukaryota"/>
</dbReference>
<dbReference type="GO" id="GO:0016757">
    <property type="term" value="F:glycosyltransferase activity"/>
    <property type="evidence" value="ECO:0007669"/>
    <property type="project" value="UniProtKB-KW"/>
</dbReference>
<feature type="domain" description="GH16" evidence="16">
    <location>
        <begin position="29"/>
        <end position="232"/>
    </location>
</feature>
<evidence type="ECO:0000256" key="4">
    <source>
        <dbReference type="ARBA" id="ARBA00022676"/>
    </source>
</evidence>
<dbReference type="InterPro" id="IPR000757">
    <property type="entry name" value="Beta-glucanase-like"/>
</dbReference>
<gene>
    <name evidence="17" type="ORF">VC83_01707</name>
</gene>
<dbReference type="EMBL" id="KV441388">
    <property type="protein sequence ID" value="OAF61953.1"/>
    <property type="molecule type" value="Genomic_DNA"/>
</dbReference>
<dbReference type="EC" id="3.2.1.14" evidence="3"/>
<keyword evidence="11" id="KW-0961">Cell wall biogenesis/degradation</keyword>
<keyword evidence="14" id="KW-1133">Transmembrane helix</keyword>
<dbReference type="GO" id="GO:0031505">
    <property type="term" value="P:fungal-type cell wall organization"/>
    <property type="evidence" value="ECO:0007669"/>
    <property type="project" value="TreeGrafter"/>
</dbReference>
<comment type="subcellular location">
    <subcellularLocation>
        <location evidence="2">Membrane</location>
    </subcellularLocation>
</comment>
<feature type="signal peptide" evidence="15">
    <location>
        <begin position="1"/>
        <end position="22"/>
    </location>
</feature>
<dbReference type="VEuPathDB" id="FungiDB:GMDG_08166"/>
<dbReference type="GO" id="GO:0009277">
    <property type="term" value="C:fungal-type cell wall"/>
    <property type="evidence" value="ECO:0007669"/>
    <property type="project" value="TreeGrafter"/>
</dbReference>
<evidence type="ECO:0000256" key="15">
    <source>
        <dbReference type="SAM" id="SignalP"/>
    </source>
</evidence>
<feature type="compositionally biased region" description="Polar residues" evidence="13">
    <location>
        <begin position="474"/>
        <end position="497"/>
    </location>
</feature>
<evidence type="ECO:0000256" key="9">
    <source>
        <dbReference type="ARBA" id="ARBA00023180"/>
    </source>
</evidence>
<evidence type="ECO:0000256" key="5">
    <source>
        <dbReference type="ARBA" id="ARBA00022679"/>
    </source>
</evidence>
<dbReference type="RefSeq" id="XP_024327227.1">
    <property type="nucleotide sequence ID" value="XM_024465381.1"/>
</dbReference>
<keyword evidence="7" id="KW-0378">Hydrolase</keyword>
<dbReference type="PANTHER" id="PTHR10963:SF27">
    <property type="entry name" value="GLYCOSIDASE-RELATED"/>
    <property type="match status" value="1"/>
</dbReference>
<name>A0A177AL02_9PEZI</name>
<dbReference type="SUPFAM" id="SSF49899">
    <property type="entry name" value="Concanavalin A-like lectins/glucanases"/>
    <property type="match status" value="1"/>
</dbReference>
<evidence type="ECO:0000256" key="6">
    <source>
        <dbReference type="ARBA" id="ARBA00022729"/>
    </source>
</evidence>
<evidence type="ECO:0000256" key="12">
    <source>
        <dbReference type="ARBA" id="ARBA00038074"/>
    </source>
</evidence>
<feature type="chain" id="PRO_5008056645" description="chitinase" evidence="15">
    <location>
        <begin position="23"/>
        <end position="523"/>
    </location>
</feature>
<dbReference type="PANTHER" id="PTHR10963">
    <property type="entry name" value="GLYCOSYL HYDROLASE-RELATED"/>
    <property type="match status" value="1"/>
</dbReference>
<dbReference type="InterPro" id="IPR013320">
    <property type="entry name" value="ConA-like_dom_sf"/>
</dbReference>
<dbReference type="CDD" id="cd02183">
    <property type="entry name" value="GH16_fungal_CRH1_transglycosylase"/>
    <property type="match status" value="1"/>
</dbReference>
<keyword evidence="4" id="KW-0328">Glycosyltransferase</keyword>
<feature type="compositionally biased region" description="Gly residues" evidence="13">
    <location>
        <begin position="514"/>
        <end position="523"/>
    </location>
</feature>
<dbReference type="Proteomes" id="UP000077154">
    <property type="component" value="Unassembled WGS sequence"/>
</dbReference>
<evidence type="ECO:0000256" key="11">
    <source>
        <dbReference type="ARBA" id="ARBA00023316"/>
    </source>
</evidence>
<organism evidence="17">
    <name type="scientific">Pseudogymnoascus destructans</name>
    <dbReference type="NCBI Taxonomy" id="655981"/>
    <lineage>
        <taxon>Eukaryota</taxon>
        <taxon>Fungi</taxon>
        <taxon>Dikarya</taxon>
        <taxon>Ascomycota</taxon>
        <taxon>Pezizomycotina</taxon>
        <taxon>Leotiomycetes</taxon>
        <taxon>Thelebolales</taxon>
        <taxon>Thelebolaceae</taxon>
        <taxon>Pseudogymnoascus</taxon>
    </lineage>
</organism>
<protein>
    <recommendedName>
        <fullName evidence="3">chitinase</fullName>
        <ecNumber evidence="3">3.2.1.14</ecNumber>
    </recommendedName>
</protein>
<sequence>MLPNLRGLVGLSLVALLGFATAQTTTTCDPTKGDCPEEPALAMRYNFDFTQESNGSTWNVEAGNADYQKDGVLLPINARKQAPTLVSQFTIMFGRVEVHMKAARGKGIVSGIVLLSKDRDEIDWELIGGNETHVQSNYFGKGNETLFDRAFWHPLNKPMDEFHNYTLLWTAKQLDFFVDTEKVRTLMYKDALDGKNYPQTPMTVKLGVWAGGDPGNTKGVIEWAGGETNFDQVPFHMYVKSADIEDFGTGAKAYKYGDLTGSWESIQSIPGNSTQRLLLLDIKPPPKPTISDKFNALPSSSKVAIYASAGGASFLLAGACLISCCRKRRQGSREAKAFRAKQEAMDREDEAYQIELKAAGISPDALGPSGMTAQEFASGGVVKSPGIDRSMDPPIPTVPAVYQGAGASIKSPTGSLRPGAAPYGDAAGLRSPALASPGYAGGGQFDNPRSPGPGGYSVNSRNGSGGGYVPAAAPNNSTEYFAPQPRSNTQGSWNSAAAENMGRSGISNSQRPRGNGGYGGGAF</sequence>
<evidence type="ECO:0000256" key="8">
    <source>
        <dbReference type="ARBA" id="ARBA00023136"/>
    </source>
</evidence>
<dbReference type="Pfam" id="PF00722">
    <property type="entry name" value="Glyco_hydro_16"/>
    <property type="match status" value="1"/>
</dbReference>
<evidence type="ECO:0000256" key="1">
    <source>
        <dbReference type="ARBA" id="ARBA00000822"/>
    </source>
</evidence>
<dbReference type="AlphaFoldDB" id="A0A177AL02"/>
<dbReference type="GO" id="GO:0016020">
    <property type="term" value="C:membrane"/>
    <property type="evidence" value="ECO:0007669"/>
    <property type="project" value="UniProtKB-SubCell"/>
</dbReference>
<evidence type="ECO:0000313" key="17">
    <source>
        <dbReference type="EMBL" id="OAF61953.1"/>
    </source>
</evidence>
<dbReference type="InterPro" id="IPR050546">
    <property type="entry name" value="Glycosyl_Hydrlase_16"/>
</dbReference>
<proteinExistence type="inferred from homology"/>
<dbReference type="Gene3D" id="2.60.120.200">
    <property type="match status" value="1"/>
</dbReference>
<keyword evidence="9" id="KW-0325">Glycoprotein</keyword>
<keyword evidence="8 14" id="KW-0472">Membrane</keyword>
<dbReference type="PROSITE" id="PS51762">
    <property type="entry name" value="GH16_2"/>
    <property type="match status" value="1"/>
</dbReference>
<feature type="transmembrane region" description="Helical" evidence="14">
    <location>
        <begin position="303"/>
        <end position="324"/>
    </location>
</feature>
<dbReference type="GeneID" id="36284795"/>
<evidence type="ECO:0000256" key="2">
    <source>
        <dbReference type="ARBA" id="ARBA00004370"/>
    </source>
</evidence>
<dbReference type="GO" id="GO:0008843">
    <property type="term" value="F:endochitinase activity"/>
    <property type="evidence" value="ECO:0007669"/>
    <property type="project" value="UniProtKB-EC"/>
</dbReference>